<reference evidence="2" key="2">
    <citation type="submission" date="2005-04" db="EMBL/GenBank/DDBJ databases">
        <authorList>
            <person name="Buell C.R."/>
            <person name="Wing R.A."/>
            <person name="McCombie W.A."/>
            <person name="Ouyang S."/>
        </authorList>
    </citation>
    <scope>NUCLEOTIDE SEQUENCE</scope>
</reference>
<dbReference type="EMBL" id="DP000011">
    <property type="protein sequence ID" value="ABA98061.1"/>
    <property type="molecule type" value="Genomic_DNA"/>
</dbReference>
<organism evidence="2">
    <name type="scientific">Oryza sativa subsp. japonica</name>
    <name type="common">Rice</name>
    <dbReference type="NCBI Taxonomy" id="39947"/>
    <lineage>
        <taxon>Eukaryota</taxon>
        <taxon>Viridiplantae</taxon>
        <taxon>Streptophyta</taxon>
        <taxon>Embryophyta</taxon>
        <taxon>Tracheophyta</taxon>
        <taxon>Spermatophyta</taxon>
        <taxon>Magnoliopsida</taxon>
        <taxon>Liliopsida</taxon>
        <taxon>Poales</taxon>
        <taxon>Poaceae</taxon>
        <taxon>BOP clade</taxon>
        <taxon>Oryzoideae</taxon>
        <taxon>Oryzeae</taxon>
        <taxon>Oryzinae</taxon>
        <taxon>Oryza</taxon>
        <taxon>Oryza sativa</taxon>
    </lineage>
</organism>
<gene>
    <name evidence="2" type="ordered locus">LOC_Os12g26300</name>
</gene>
<protein>
    <submittedName>
        <fullName evidence="2">Uncharacterized protein</fullName>
    </submittedName>
</protein>
<reference evidence="2" key="3">
    <citation type="submission" date="2006-01" db="EMBL/GenBank/DDBJ databases">
        <authorList>
            <person name="Buell R."/>
        </authorList>
    </citation>
    <scope>NUCLEOTIDE SEQUENCE</scope>
</reference>
<accession>Q2QRV2</accession>
<sequence>MVVELAATADGGGMGRRDGSAGKETAGTAAARPREGGRGSAPKQQDPASLAWIWAGHCRADGDGGVTSGWLWRRGCGCCGYGGGGCGDRGRYCGVRRHGGLGWLAWGVADGRIWPARQCLEEGLEAGSAQRGAANGSGDRHGARRRGRRRWRPAWHERRGRWQETGLVREARPALEEAGVARRDETRPVVEEATLVRGGAAGGCGVVYGKRRLAGRGRRCSGPTYRQRLSDGGGLVHQL</sequence>
<evidence type="ECO:0000256" key="1">
    <source>
        <dbReference type="SAM" id="MobiDB-lite"/>
    </source>
</evidence>
<dbReference type="AlphaFoldDB" id="Q2QRV2"/>
<feature type="region of interest" description="Disordered" evidence="1">
    <location>
        <begin position="1"/>
        <end position="46"/>
    </location>
</feature>
<proteinExistence type="predicted"/>
<name>Q2QRV2_ORYSJ</name>
<feature type="region of interest" description="Disordered" evidence="1">
    <location>
        <begin position="127"/>
        <end position="149"/>
    </location>
</feature>
<reference evidence="2" key="1">
    <citation type="journal article" date="2005" name="BMC Biol.">
        <title>The sequence of rice chromosomes 11 and 12, rich in disease resistance genes and recent gene duplications.</title>
        <authorList>
            <consortium name="The rice chromosomes 11 and 12 sequencing consortia"/>
        </authorList>
    </citation>
    <scope>NUCLEOTIDE SEQUENCE [LARGE SCALE GENOMIC DNA]</scope>
</reference>
<evidence type="ECO:0000313" key="2">
    <source>
        <dbReference type="EMBL" id="ABA98061.1"/>
    </source>
</evidence>